<keyword evidence="8" id="KW-1185">Reference proteome</keyword>
<accession>A0A6I9YYP3</accession>
<keyword evidence="4" id="KW-1015">Disulfide bond</keyword>
<dbReference type="Proteomes" id="UP000504617">
    <property type="component" value="Unplaced"/>
</dbReference>
<evidence type="ECO:0000256" key="6">
    <source>
        <dbReference type="SAM" id="Phobius"/>
    </source>
</evidence>
<evidence type="ECO:0000259" key="7">
    <source>
        <dbReference type="PROSITE" id="PS50041"/>
    </source>
</evidence>
<dbReference type="InterPro" id="IPR001304">
    <property type="entry name" value="C-type_lectin-like"/>
</dbReference>
<dbReference type="CDD" id="cd03590">
    <property type="entry name" value="CLECT_DC-SIGN_like"/>
    <property type="match status" value="1"/>
</dbReference>
<keyword evidence="6" id="KW-0472">Membrane</keyword>
<evidence type="ECO:0000256" key="4">
    <source>
        <dbReference type="ARBA" id="ARBA00023157"/>
    </source>
</evidence>
<dbReference type="Gene3D" id="3.10.100.10">
    <property type="entry name" value="Mannose-Binding Protein A, subunit A"/>
    <property type="match status" value="1"/>
</dbReference>
<dbReference type="RefSeq" id="XP_013929164.1">
    <property type="nucleotide sequence ID" value="XM_014073689.1"/>
</dbReference>
<sequence length="298" mass="33593">MATSVVNMEAPESPAEPERYEDIQAVDVEKEYETHFEKDFPLSKSCPQRVCPTSRLILVLMLFCGVLILSVSILGIQGVQFIQSLQGTQKGVQNITQAIQQGATKFKIKRNNTGWRLAQLQKTLTEENDKLSKVIKVSQTQLETLEQNARALQCEIVEMKSNGSKSGCCPRGWLTFRYSCYWTTQTRDTWPAAKKDCEDKKSHLIILNSADEKAFVKTHRQGSNTWIGLTDSSGDWKWVDGSSYNLDPKDWNEGQPDHWYGHGAGGGEDCAHMTQGGLWNDNICSRTFTWVCEMELGI</sequence>
<dbReference type="Pfam" id="PF00059">
    <property type="entry name" value="Lectin_C"/>
    <property type="match status" value="1"/>
</dbReference>
<dbReference type="InterPro" id="IPR016186">
    <property type="entry name" value="C-type_lectin-like/link_sf"/>
</dbReference>
<feature type="coiled-coil region" evidence="5">
    <location>
        <begin position="128"/>
        <end position="162"/>
    </location>
</feature>
<gene>
    <name evidence="9" type="primary">LOC106554941</name>
</gene>
<reference evidence="9" key="1">
    <citation type="submission" date="2025-08" db="UniProtKB">
        <authorList>
            <consortium name="RefSeq"/>
        </authorList>
    </citation>
    <scope>IDENTIFICATION</scope>
</reference>
<proteinExistence type="predicted"/>
<dbReference type="KEGG" id="tsr:106554941"/>
<feature type="transmembrane region" description="Helical" evidence="6">
    <location>
        <begin position="56"/>
        <end position="76"/>
    </location>
</feature>
<evidence type="ECO:0000313" key="9">
    <source>
        <dbReference type="RefSeq" id="XP_013929164.1"/>
    </source>
</evidence>
<comment type="subcellular location">
    <subcellularLocation>
        <location evidence="1">Secreted</location>
    </subcellularLocation>
</comment>
<organism evidence="8 9">
    <name type="scientific">Thamnophis sirtalis</name>
    <dbReference type="NCBI Taxonomy" id="35019"/>
    <lineage>
        <taxon>Eukaryota</taxon>
        <taxon>Metazoa</taxon>
        <taxon>Chordata</taxon>
        <taxon>Craniata</taxon>
        <taxon>Vertebrata</taxon>
        <taxon>Euteleostomi</taxon>
        <taxon>Lepidosauria</taxon>
        <taxon>Squamata</taxon>
        <taxon>Bifurcata</taxon>
        <taxon>Unidentata</taxon>
        <taxon>Episquamata</taxon>
        <taxon>Toxicofera</taxon>
        <taxon>Serpentes</taxon>
        <taxon>Colubroidea</taxon>
        <taxon>Colubridae</taxon>
        <taxon>Natricinae</taxon>
        <taxon>Thamnophis</taxon>
    </lineage>
</organism>
<dbReference type="SUPFAM" id="SSF56436">
    <property type="entry name" value="C-type lectin-like"/>
    <property type="match status" value="1"/>
</dbReference>
<dbReference type="GeneID" id="106554941"/>
<dbReference type="PANTHER" id="PTHR22803">
    <property type="entry name" value="MANNOSE, PHOSPHOLIPASE, LECTIN RECEPTOR RELATED"/>
    <property type="match status" value="1"/>
</dbReference>
<dbReference type="PROSITE" id="PS50041">
    <property type="entry name" value="C_TYPE_LECTIN_2"/>
    <property type="match status" value="1"/>
</dbReference>
<dbReference type="AlphaFoldDB" id="A0A6I9YYP3"/>
<keyword evidence="2" id="KW-0964">Secreted</keyword>
<dbReference type="GO" id="GO:0030246">
    <property type="term" value="F:carbohydrate binding"/>
    <property type="evidence" value="ECO:0007669"/>
    <property type="project" value="UniProtKB-KW"/>
</dbReference>
<evidence type="ECO:0000313" key="8">
    <source>
        <dbReference type="Proteomes" id="UP000504617"/>
    </source>
</evidence>
<keyword evidence="6" id="KW-0812">Transmembrane</keyword>
<dbReference type="InterPro" id="IPR016187">
    <property type="entry name" value="CTDL_fold"/>
</dbReference>
<dbReference type="Pfam" id="PF03954">
    <property type="entry name" value="Lectin_N"/>
    <property type="match status" value="1"/>
</dbReference>
<dbReference type="InterPro" id="IPR050111">
    <property type="entry name" value="C-type_lectin/snaclec_domain"/>
</dbReference>
<name>A0A6I9YYP3_9SAUR</name>
<evidence type="ECO:0000256" key="3">
    <source>
        <dbReference type="ARBA" id="ARBA00022734"/>
    </source>
</evidence>
<evidence type="ECO:0000256" key="5">
    <source>
        <dbReference type="SAM" id="Coils"/>
    </source>
</evidence>
<evidence type="ECO:0000256" key="2">
    <source>
        <dbReference type="ARBA" id="ARBA00022525"/>
    </source>
</evidence>
<feature type="domain" description="C-type lectin" evidence="7">
    <location>
        <begin position="176"/>
        <end position="293"/>
    </location>
</feature>
<evidence type="ECO:0000256" key="1">
    <source>
        <dbReference type="ARBA" id="ARBA00004613"/>
    </source>
</evidence>
<dbReference type="SMART" id="SM00034">
    <property type="entry name" value="CLECT"/>
    <property type="match status" value="1"/>
</dbReference>
<keyword evidence="5" id="KW-0175">Coiled coil</keyword>
<protein>
    <submittedName>
        <fullName evidence="9">Asialoglycoprotein receptor 1-like</fullName>
    </submittedName>
</protein>
<keyword evidence="6" id="KW-1133">Transmembrane helix</keyword>
<keyword evidence="3" id="KW-0430">Lectin</keyword>
<dbReference type="GO" id="GO:0005576">
    <property type="term" value="C:extracellular region"/>
    <property type="evidence" value="ECO:0007669"/>
    <property type="project" value="UniProtKB-SubCell"/>
</dbReference>
<dbReference type="InterPro" id="IPR033989">
    <property type="entry name" value="CD209-like_CTLD"/>
</dbReference>
<dbReference type="OrthoDB" id="6133475at2759"/>